<dbReference type="EMBL" id="QFAY01000025">
    <property type="protein sequence ID" value="MBP2621846.1"/>
    <property type="molecule type" value="Genomic_DNA"/>
</dbReference>
<evidence type="ECO:0008006" key="3">
    <source>
        <dbReference type="Google" id="ProtNLM"/>
    </source>
</evidence>
<name>A0ABS5AZJ4_9STRE</name>
<protein>
    <recommendedName>
        <fullName evidence="3">DUF1795 domain-containing protein</fullName>
    </recommendedName>
</protein>
<gene>
    <name evidence="1" type="ORF">DHL47_11070</name>
</gene>
<reference evidence="1 2" key="1">
    <citation type="submission" date="2018-05" db="EMBL/GenBank/DDBJ databases">
        <title>Draft genome sequence of Streptococcus panodentis CCUG 70867T.</title>
        <authorList>
            <person name="Salva-Serra F."/>
            <person name="Mendez V."/>
            <person name="Jaen-Luchoro D."/>
            <person name="Gonzales-Siles L."/>
            <person name="Karlsson R."/>
            <person name="Engstrom-Jakobsson H."/>
            <person name="Busquets A."/>
            <person name="Gomila M."/>
            <person name="Pineiro-Iglesias B."/>
            <person name="Bennasar-Figueras A."/>
            <person name="Seeger M."/>
            <person name="Moore E."/>
        </authorList>
    </citation>
    <scope>NUCLEOTIDE SEQUENCE [LARGE SCALE GENOMIC DNA]</scope>
    <source>
        <strain evidence="1 2">CCUG 70867</strain>
    </source>
</reference>
<keyword evidence="2" id="KW-1185">Reference proteome</keyword>
<dbReference type="Gene3D" id="3.40.1000.10">
    <property type="entry name" value="Mog1/PsbP, alpha/beta/alpha sandwich"/>
    <property type="match status" value="1"/>
</dbReference>
<accession>A0ABS5AZJ4</accession>
<comment type="caution">
    <text evidence="1">The sequence shown here is derived from an EMBL/GenBank/DDBJ whole genome shotgun (WGS) entry which is preliminary data.</text>
</comment>
<proteinExistence type="predicted"/>
<dbReference type="Proteomes" id="UP001519349">
    <property type="component" value="Unassembled WGS sequence"/>
</dbReference>
<dbReference type="RefSeq" id="WP_209551882.1">
    <property type="nucleotide sequence ID" value="NZ_QFAY01000025.1"/>
</dbReference>
<organism evidence="1 2">
    <name type="scientific">Streptococcus panodentis</name>
    <dbReference type="NCBI Taxonomy" id="1581472"/>
    <lineage>
        <taxon>Bacteria</taxon>
        <taxon>Bacillati</taxon>
        <taxon>Bacillota</taxon>
        <taxon>Bacilli</taxon>
        <taxon>Lactobacillales</taxon>
        <taxon>Streptococcaceae</taxon>
        <taxon>Streptococcus</taxon>
    </lineage>
</organism>
<sequence>MTLRTFPSAAFPAFPSIRLEAASGWQDWNLPGSVLSLHKPQESGFMPNILMNIRTVDRAYDFAAYRAEIEDYSQGLDQFRLVSDGLHEVNGLQWQVVEYAYIDEVSGPLAQFLAAAFVESGPVTFMISFTGTVGLLGQAENPDYTAIQNIFRSVTIHE</sequence>
<evidence type="ECO:0000313" key="1">
    <source>
        <dbReference type="EMBL" id="MBP2621846.1"/>
    </source>
</evidence>
<evidence type="ECO:0000313" key="2">
    <source>
        <dbReference type="Proteomes" id="UP001519349"/>
    </source>
</evidence>